<dbReference type="GO" id="GO:0006355">
    <property type="term" value="P:regulation of DNA-templated transcription"/>
    <property type="evidence" value="ECO:0007669"/>
    <property type="project" value="InterPro"/>
</dbReference>
<comment type="similarity">
    <text evidence="2">Belongs to the ARF family.</text>
</comment>
<evidence type="ECO:0000256" key="8">
    <source>
        <dbReference type="SAM" id="MobiDB-lite"/>
    </source>
</evidence>
<evidence type="ECO:0000256" key="5">
    <source>
        <dbReference type="ARBA" id="ARBA00023163"/>
    </source>
</evidence>
<dbReference type="GO" id="GO:0003677">
    <property type="term" value="F:DNA binding"/>
    <property type="evidence" value="ECO:0007669"/>
    <property type="project" value="UniProtKB-KW"/>
</dbReference>
<evidence type="ECO:0000256" key="4">
    <source>
        <dbReference type="ARBA" id="ARBA00023125"/>
    </source>
</evidence>
<gene>
    <name evidence="10" type="ORF">LVIROSA_LOCUS16871</name>
</gene>
<dbReference type="FunFam" id="2.30.30.1040:FF:000001">
    <property type="entry name" value="Auxin response factor"/>
    <property type="match status" value="1"/>
</dbReference>
<dbReference type="Pfam" id="PF06507">
    <property type="entry name" value="ARF_AD"/>
    <property type="match status" value="1"/>
</dbReference>
<keyword evidence="11" id="KW-1185">Reference proteome</keyword>
<dbReference type="InterPro" id="IPR010525">
    <property type="entry name" value="ARF_dom"/>
</dbReference>
<organism evidence="10 11">
    <name type="scientific">Lactuca virosa</name>
    <dbReference type="NCBI Taxonomy" id="75947"/>
    <lineage>
        <taxon>Eukaryota</taxon>
        <taxon>Viridiplantae</taxon>
        <taxon>Streptophyta</taxon>
        <taxon>Embryophyta</taxon>
        <taxon>Tracheophyta</taxon>
        <taxon>Spermatophyta</taxon>
        <taxon>Magnoliopsida</taxon>
        <taxon>eudicotyledons</taxon>
        <taxon>Gunneridae</taxon>
        <taxon>Pentapetalae</taxon>
        <taxon>asterids</taxon>
        <taxon>campanulids</taxon>
        <taxon>Asterales</taxon>
        <taxon>Asteraceae</taxon>
        <taxon>Cichorioideae</taxon>
        <taxon>Cichorieae</taxon>
        <taxon>Lactucinae</taxon>
        <taxon>Lactuca</taxon>
    </lineage>
</organism>
<comment type="subcellular location">
    <subcellularLocation>
        <location evidence="1">Nucleus</location>
    </subcellularLocation>
</comment>
<evidence type="ECO:0000256" key="7">
    <source>
        <dbReference type="ARBA" id="ARBA00023294"/>
    </source>
</evidence>
<evidence type="ECO:0000313" key="11">
    <source>
        <dbReference type="Proteomes" id="UP001157418"/>
    </source>
</evidence>
<keyword evidence="4" id="KW-0238">DNA-binding</keyword>
<evidence type="ECO:0000256" key="3">
    <source>
        <dbReference type="ARBA" id="ARBA00023015"/>
    </source>
</evidence>
<keyword evidence="7" id="KW-0927">Auxin signaling pathway</keyword>
<keyword evidence="3" id="KW-0805">Transcription regulation</keyword>
<keyword evidence="6" id="KW-0539">Nucleus</keyword>
<dbReference type="Proteomes" id="UP001157418">
    <property type="component" value="Unassembled WGS sequence"/>
</dbReference>
<feature type="region of interest" description="Disordered" evidence="8">
    <location>
        <begin position="446"/>
        <end position="465"/>
    </location>
</feature>
<reference evidence="10 11" key="1">
    <citation type="submission" date="2022-01" db="EMBL/GenBank/DDBJ databases">
        <authorList>
            <person name="Xiong W."/>
            <person name="Schranz E."/>
        </authorList>
    </citation>
    <scope>NUCLEOTIDE SEQUENCE [LARGE SCALE GENOMIC DNA]</scope>
</reference>
<sequence>MHIGVVATASHVVSIQTRFEVYYKPRTSPFIIGLNKYIQAVNNGFTVGMRFNMRFEGEDSPERRFTGTIVGVEDISIQCNCSKCRSLKVQWDEPASLTRPERVSPWEIETFVAPVPTSIPQPVAPKTKRPRPPMEIPNLEPTCSTVSIVWNPSHDSSQLSCTPKGQRVDKNRCLLRTQMEIPNIEKPQAPQSSIEGGQVARTLSTVISDKEQEKLHVSPKEVQRKQTTCTTRSRTKLSSKDEPKLLRASDVRVSSVYRETDQPSKLQIRDEVTKWSFPVQIEKEDTIFLVSKKEDGTHEILRTEIRGYEEGSRFIVVICRGPRYGPIRIENRTASKVVRIRLSVPCPLKNIHILMRYLNLGVKLPKESLKPNMAPKIYIDYAINAQELERGDSADIKIIRVGFHLVSLELSLGIIKKTFVDIYYGDMQVNVLVDFPTVTSNRKRIYESKKKQKAQDQKELDMDNTKDSISEKVGLKKQKETLDVSDLGEEGVVWDIFRRDDTPKLHEYLKKHFKEFKDDFGRPLQQRQNPKW</sequence>
<proteinExistence type="inferred from homology"/>
<accession>A0AAU9MT65</accession>
<keyword evidence="5" id="KW-0804">Transcription</keyword>
<protein>
    <recommendedName>
        <fullName evidence="9">Auxin response factor domain-containing protein</fullName>
    </recommendedName>
</protein>
<evidence type="ECO:0000256" key="1">
    <source>
        <dbReference type="ARBA" id="ARBA00004123"/>
    </source>
</evidence>
<feature type="domain" description="Auxin response factor" evidence="9">
    <location>
        <begin position="30"/>
        <end position="111"/>
    </location>
</feature>
<dbReference type="InterPro" id="IPR044835">
    <property type="entry name" value="ARF_plant"/>
</dbReference>
<dbReference type="PANTHER" id="PTHR31384:SF1">
    <property type="entry name" value="AUXIN RESPONSE FACTOR 9"/>
    <property type="match status" value="1"/>
</dbReference>
<dbReference type="PANTHER" id="PTHR31384">
    <property type="entry name" value="AUXIN RESPONSE FACTOR 4-RELATED"/>
    <property type="match status" value="1"/>
</dbReference>
<dbReference type="GO" id="GO:0005634">
    <property type="term" value="C:nucleus"/>
    <property type="evidence" value="ECO:0007669"/>
    <property type="project" value="UniProtKB-SubCell"/>
</dbReference>
<dbReference type="AlphaFoldDB" id="A0AAU9MT65"/>
<evidence type="ECO:0000256" key="6">
    <source>
        <dbReference type="ARBA" id="ARBA00023242"/>
    </source>
</evidence>
<dbReference type="Gene3D" id="2.30.30.1040">
    <property type="match status" value="1"/>
</dbReference>
<comment type="caution">
    <text evidence="10">The sequence shown here is derived from an EMBL/GenBank/DDBJ whole genome shotgun (WGS) entry which is preliminary data.</text>
</comment>
<evidence type="ECO:0000256" key="2">
    <source>
        <dbReference type="ARBA" id="ARBA00007853"/>
    </source>
</evidence>
<dbReference type="Gene3D" id="2.60.120.650">
    <property type="entry name" value="Cupin"/>
    <property type="match status" value="1"/>
</dbReference>
<dbReference type="GO" id="GO:0009734">
    <property type="term" value="P:auxin-activated signaling pathway"/>
    <property type="evidence" value="ECO:0007669"/>
    <property type="project" value="UniProtKB-KW"/>
</dbReference>
<evidence type="ECO:0000259" key="9">
    <source>
        <dbReference type="Pfam" id="PF06507"/>
    </source>
</evidence>
<evidence type="ECO:0000313" key="10">
    <source>
        <dbReference type="EMBL" id="CAH1430060.1"/>
    </source>
</evidence>
<name>A0AAU9MT65_9ASTR</name>
<dbReference type="EMBL" id="CAKMRJ010003334">
    <property type="protein sequence ID" value="CAH1430060.1"/>
    <property type="molecule type" value="Genomic_DNA"/>
</dbReference>